<dbReference type="Proteomes" id="UP000069526">
    <property type="component" value="Unassembled WGS sequence"/>
</dbReference>
<feature type="compositionally biased region" description="Polar residues" evidence="1">
    <location>
        <begin position="70"/>
        <end position="88"/>
    </location>
</feature>
<dbReference type="RefSeq" id="WP_044766629.1">
    <property type="nucleotide sequence ID" value="NZ_CEIH01000026.1"/>
</dbReference>
<proteinExistence type="predicted"/>
<evidence type="ECO:0000313" key="4">
    <source>
        <dbReference type="Proteomes" id="UP000069526"/>
    </source>
</evidence>
<feature type="transmembrane region" description="Helical" evidence="2">
    <location>
        <begin position="39"/>
        <end position="59"/>
    </location>
</feature>
<reference evidence="3 4" key="1">
    <citation type="submission" date="2016-02" db="EMBL/GenBank/DDBJ databases">
        <authorList>
            <consortium name="Pathogen Informatics"/>
        </authorList>
    </citation>
    <scope>NUCLEOTIDE SEQUENCE [LARGE SCALE GENOMIC DNA]</scope>
    <source>
        <strain evidence="3 4">SS1013</strain>
    </source>
</reference>
<evidence type="ECO:0000256" key="2">
    <source>
        <dbReference type="SAM" id="Phobius"/>
    </source>
</evidence>
<keyword evidence="2" id="KW-1133">Transmembrane helix</keyword>
<accession>A0A116PTK8</accession>
<dbReference type="EMBL" id="FIJK01000088">
    <property type="protein sequence ID" value="CYW75669.1"/>
    <property type="molecule type" value="Genomic_DNA"/>
</dbReference>
<feature type="region of interest" description="Disordered" evidence="1">
    <location>
        <begin position="69"/>
        <end position="88"/>
    </location>
</feature>
<gene>
    <name evidence="3" type="ORF">ERS132539_02261</name>
</gene>
<dbReference type="AlphaFoldDB" id="A0A116PTK8"/>
<organism evidence="3 4">
    <name type="scientific">Streptococcus suis</name>
    <dbReference type="NCBI Taxonomy" id="1307"/>
    <lineage>
        <taxon>Bacteria</taxon>
        <taxon>Bacillati</taxon>
        <taxon>Bacillota</taxon>
        <taxon>Bacilli</taxon>
        <taxon>Lactobacillales</taxon>
        <taxon>Streptococcaceae</taxon>
        <taxon>Streptococcus</taxon>
    </lineage>
</organism>
<keyword evidence="2" id="KW-0472">Membrane</keyword>
<sequence>MKNKQKKSVKQDTYTKLSEAVKAEFEREYQESFKKKQKATYYLLIAFVLLVLAGLVWTAQQPAKEEVATYSPSSESTDQQLSSTISQTWTESSDKGVTDFTRGLTATKEEFSFNWTLKDYDSLVIGMKEDATGDSLSNIIEKYGKPSSARFDEYSEEYLFLTYAPLDYDIHADQRRLELAFYKNGSEYYLSSKEVYYLPDEKFPTKEADTNTNLWTNDVFQQVIVGDSNTGQGGMSYEEVIALGGLPYEATVSAYGGGLYEEKKQLQIFYKNGSGSKQSLVDFRFVRQKDGIYRVYAKNGTFYN</sequence>
<name>A0A116PTK8_STRSU</name>
<protein>
    <submittedName>
        <fullName evidence="3">Uncharacterized protein</fullName>
    </submittedName>
</protein>
<evidence type="ECO:0000256" key="1">
    <source>
        <dbReference type="SAM" id="MobiDB-lite"/>
    </source>
</evidence>
<keyword evidence="2" id="KW-0812">Transmembrane</keyword>
<evidence type="ECO:0000313" key="3">
    <source>
        <dbReference type="EMBL" id="CYW75669.1"/>
    </source>
</evidence>